<keyword evidence="1 2" id="KW-0732">Signal</keyword>
<evidence type="ECO:0000259" key="3">
    <source>
        <dbReference type="Pfam" id="PF00496"/>
    </source>
</evidence>
<feature type="chain" id="PRO_5009921499" evidence="2">
    <location>
        <begin position="22"/>
        <end position="508"/>
    </location>
</feature>
<evidence type="ECO:0000256" key="2">
    <source>
        <dbReference type="SAM" id="SignalP"/>
    </source>
</evidence>
<keyword evidence="5" id="KW-1185">Reference proteome</keyword>
<organism evidence="4 5">
    <name type="scientific">Pseudonocardia thermophila</name>
    <dbReference type="NCBI Taxonomy" id="1848"/>
    <lineage>
        <taxon>Bacteria</taxon>
        <taxon>Bacillati</taxon>
        <taxon>Actinomycetota</taxon>
        <taxon>Actinomycetes</taxon>
        <taxon>Pseudonocardiales</taxon>
        <taxon>Pseudonocardiaceae</taxon>
        <taxon>Pseudonocardia</taxon>
    </lineage>
</organism>
<evidence type="ECO:0000313" key="5">
    <source>
        <dbReference type="Proteomes" id="UP000184363"/>
    </source>
</evidence>
<dbReference type="GO" id="GO:0042597">
    <property type="term" value="C:periplasmic space"/>
    <property type="evidence" value="ECO:0007669"/>
    <property type="project" value="UniProtKB-ARBA"/>
</dbReference>
<dbReference type="PROSITE" id="PS51257">
    <property type="entry name" value="PROKAR_LIPOPROTEIN"/>
    <property type="match status" value="1"/>
</dbReference>
<gene>
    <name evidence="4" type="ORF">SAMN05443637_11187</name>
</gene>
<dbReference type="STRING" id="1848.SAMN05443637_11187"/>
<evidence type="ECO:0000313" key="4">
    <source>
        <dbReference type="EMBL" id="SHK74219.1"/>
    </source>
</evidence>
<dbReference type="PIRSF" id="PIRSF002741">
    <property type="entry name" value="MppA"/>
    <property type="match status" value="1"/>
</dbReference>
<dbReference type="GO" id="GO:0043190">
    <property type="term" value="C:ATP-binding cassette (ABC) transporter complex"/>
    <property type="evidence" value="ECO:0007669"/>
    <property type="project" value="InterPro"/>
</dbReference>
<dbReference type="InterPro" id="IPR039424">
    <property type="entry name" value="SBP_5"/>
</dbReference>
<dbReference type="PANTHER" id="PTHR30290">
    <property type="entry name" value="PERIPLASMIC BINDING COMPONENT OF ABC TRANSPORTER"/>
    <property type="match status" value="1"/>
</dbReference>
<dbReference type="OrthoDB" id="5167407at2"/>
<proteinExistence type="predicted"/>
<dbReference type="Gene3D" id="3.10.105.10">
    <property type="entry name" value="Dipeptide-binding Protein, Domain 3"/>
    <property type="match status" value="1"/>
</dbReference>
<dbReference type="RefSeq" id="WP_073457804.1">
    <property type="nucleotide sequence ID" value="NZ_CALGVN010000022.1"/>
</dbReference>
<name>A0A1M6UY86_PSETH</name>
<dbReference type="Gene3D" id="3.40.190.10">
    <property type="entry name" value="Periplasmic binding protein-like II"/>
    <property type="match status" value="1"/>
</dbReference>
<evidence type="ECO:0000256" key="1">
    <source>
        <dbReference type="ARBA" id="ARBA00022729"/>
    </source>
</evidence>
<dbReference type="AlphaFoldDB" id="A0A1M6UY86"/>
<feature type="signal peptide" evidence="2">
    <location>
        <begin position="1"/>
        <end position="21"/>
    </location>
</feature>
<dbReference type="PANTHER" id="PTHR30290:SF38">
    <property type="entry name" value="D,D-DIPEPTIDE-BINDING PERIPLASMIC PROTEIN DDPA-RELATED"/>
    <property type="match status" value="1"/>
</dbReference>
<protein>
    <submittedName>
        <fullName evidence="4">Peptide/nickel transport system substrate-binding protein</fullName>
    </submittedName>
</protein>
<feature type="domain" description="Solute-binding protein family 5" evidence="3">
    <location>
        <begin position="81"/>
        <end position="428"/>
    </location>
</feature>
<dbReference type="EMBL" id="FRAP01000011">
    <property type="protein sequence ID" value="SHK74219.1"/>
    <property type="molecule type" value="Genomic_DNA"/>
</dbReference>
<sequence>MHRRLRIAGALLAVAGLTAVAACGGPAGGGEAPRNQLTILWAADATDLSTDNGLGLQVNAGVHERLAIYDALVALTPTADIEYRLAESLTPDGPTRWTLTLKPGLRFSDGTPLDAAAVKFNWERLADPATKAPSAQIAQQIAGLDVVDERTLAITLKEPNGQFPTLVAQSALTFIGSPTAMQADPAGFGSNPVGAGAYVLKEWVRNDHSVFEKSPTSAIEAPVDRIEVRILADETQRYNTLAAGGGDVDFTINANTAAKAEKAGHQVVTGQTDGGLSLQFNTAKPPFDDVRARRAVALAFDGAALGKSVFSGLVEVPETLMRAESKYFADVPLTRANREQAQALLDELAAEGEPVSFTILTPLNFQQVAEWFQSSVSGYRNLTVQVEAAQTTGQQLFAGDFDATLIGLTRFIDPYPALVNFVSSGGSTNFGKYSDPAVDAAARTIVTSTDEAERIRAFADLQARIAEDLPFAGPFYRMPNWFVLAEGIDAAAVPILNDGVIDLTRFRP</sequence>
<dbReference type="SUPFAM" id="SSF53850">
    <property type="entry name" value="Periplasmic binding protein-like II"/>
    <property type="match status" value="1"/>
</dbReference>
<dbReference type="InterPro" id="IPR030678">
    <property type="entry name" value="Peptide/Ni-bd"/>
</dbReference>
<dbReference type="CDD" id="cd00995">
    <property type="entry name" value="PBP2_NikA_DppA_OppA_like"/>
    <property type="match status" value="1"/>
</dbReference>
<dbReference type="GO" id="GO:0015833">
    <property type="term" value="P:peptide transport"/>
    <property type="evidence" value="ECO:0007669"/>
    <property type="project" value="TreeGrafter"/>
</dbReference>
<dbReference type="Pfam" id="PF00496">
    <property type="entry name" value="SBP_bac_5"/>
    <property type="match status" value="1"/>
</dbReference>
<reference evidence="4 5" key="1">
    <citation type="submission" date="2016-11" db="EMBL/GenBank/DDBJ databases">
        <authorList>
            <person name="Jaros S."/>
            <person name="Januszkiewicz K."/>
            <person name="Wedrychowicz H."/>
        </authorList>
    </citation>
    <scope>NUCLEOTIDE SEQUENCE [LARGE SCALE GENOMIC DNA]</scope>
    <source>
        <strain evidence="4 5">DSM 43832</strain>
    </source>
</reference>
<dbReference type="GO" id="GO:1904680">
    <property type="term" value="F:peptide transmembrane transporter activity"/>
    <property type="evidence" value="ECO:0007669"/>
    <property type="project" value="TreeGrafter"/>
</dbReference>
<dbReference type="Proteomes" id="UP000184363">
    <property type="component" value="Unassembled WGS sequence"/>
</dbReference>
<accession>A0A1M6UY86</accession>
<dbReference type="InterPro" id="IPR000914">
    <property type="entry name" value="SBP_5_dom"/>
</dbReference>